<sequence length="187" mass="22365">MTNRTKLQLEEAFKKLLLEKPFHKVTIKDLTDACYLSRMSFYYHFQDLYDLTEWILIEDAKKALNEKKDYAHWKEGLENIFEAVYENKPFILNVYHDISKDQIEKVLFKLVHGLIESIVEERSIETNLNEQQKNFIAYFYKYGFVGIMLDWIEKGMDENYNEIVDDLEKTVHGTIDLSIKNFTNNKK</sequence>
<dbReference type="SUPFAM" id="SSF46689">
    <property type="entry name" value="Homeodomain-like"/>
    <property type="match status" value="1"/>
</dbReference>
<dbReference type="EMBL" id="JAJDKQ010000014">
    <property type="protein sequence ID" value="MCB8561969.1"/>
    <property type="molecule type" value="Genomic_DNA"/>
</dbReference>
<dbReference type="Pfam" id="PF14278">
    <property type="entry name" value="TetR_C_8"/>
    <property type="match status" value="1"/>
</dbReference>
<dbReference type="InterPro" id="IPR039532">
    <property type="entry name" value="TetR_C_Firmicutes"/>
</dbReference>
<name>A0AAW4VEB3_9FIRM</name>
<dbReference type="Proteomes" id="UP001197827">
    <property type="component" value="Unassembled WGS sequence"/>
</dbReference>
<feature type="DNA-binding region" description="H-T-H motif" evidence="2">
    <location>
        <begin position="26"/>
        <end position="45"/>
    </location>
</feature>
<dbReference type="PANTHER" id="PTHR43479:SF7">
    <property type="entry name" value="TETR-FAMILY TRANSCRIPTIONAL REGULATOR"/>
    <property type="match status" value="1"/>
</dbReference>
<evidence type="ECO:0000256" key="2">
    <source>
        <dbReference type="PROSITE-ProRule" id="PRU00335"/>
    </source>
</evidence>
<dbReference type="InterPro" id="IPR050624">
    <property type="entry name" value="HTH-type_Tx_Regulator"/>
</dbReference>
<evidence type="ECO:0000256" key="1">
    <source>
        <dbReference type="ARBA" id="ARBA00023125"/>
    </source>
</evidence>
<proteinExistence type="predicted"/>
<dbReference type="RefSeq" id="WP_118306054.1">
    <property type="nucleotide sequence ID" value="NZ_JAJDKQ010000014.1"/>
</dbReference>
<keyword evidence="1 2" id="KW-0238">DNA-binding</keyword>
<dbReference type="InterPro" id="IPR009057">
    <property type="entry name" value="Homeodomain-like_sf"/>
</dbReference>
<dbReference type="PROSITE" id="PS50977">
    <property type="entry name" value="HTH_TETR_2"/>
    <property type="match status" value="1"/>
</dbReference>
<evidence type="ECO:0000313" key="4">
    <source>
        <dbReference type="EMBL" id="MCB8561969.1"/>
    </source>
</evidence>
<dbReference type="Gene3D" id="1.10.357.10">
    <property type="entry name" value="Tetracycline Repressor, domain 2"/>
    <property type="match status" value="1"/>
</dbReference>
<evidence type="ECO:0000259" key="3">
    <source>
        <dbReference type="PROSITE" id="PS50977"/>
    </source>
</evidence>
<dbReference type="InterPro" id="IPR001647">
    <property type="entry name" value="HTH_TetR"/>
</dbReference>
<dbReference type="AlphaFoldDB" id="A0AAW4VEB3"/>
<accession>A0AAW4VEB3</accession>
<feature type="domain" description="HTH tetR-type" evidence="3">
    <location>
        <begin position="3"/>
        <end position="63"/>
    </location>
</feature>
<dbReference type="PANTHER" id="PTHR43479">
    <property type="entry name" value="ACREF/ENVCD OPERON REPRESSOR-RELATED"/>
    <property type="match status" value="1"/>
</dbReference>
<protein>
    <submittedName>
        <fullName evidence="4">TetR/AcrR family transcriptional regulator</fullName>
    </submittedName>
</protein>
<comment type="caution">
    <text evidence="4">The sequence shown here is derived from an EMBL/GenBank/DDBJ whole genome shotgun (WGS) entry which is preliminary data.</text>
</comment>
<organism evidence="4 5">
    <name type="scientific">Faecalibacillus intestinalis</name>
    <dbReference type="NCBI Taxonomy" id="1982626"/>
    <lineage>
        <taxon>Bacteria</taxon>
        <taxon>Bacillati</taxon>
        <taxon>Bacillota</taxon>
        <taxon>Erysipelotrichia</taxon>
        <taxon>Erysipelotrichales</taxon>
        <taxon>Coprobacillaceae</taxon>
        <taxon>Faecalibacillus</taxon>
    </lineage>
</organism>
<dbReference type="GO" id="GO:0003677">
    <property type="term" value="F:DNA binding"/>
    <property type="evidence" value="ECO:0007669"/>
    <property type="project" value="UniProtKB-UniRule"/>
</dbReference>
<gene>
    <name evidence="4" type="ORF">LJD74_08125</name>
</gene>
<evidence type="ECO:0000313" key="5">
    <source>
        <dbReference type="Proteomes" id="UP001197827"/>
    </source>
</evidence>
<reference evidence="4" key="1">
    <citation type="submission" date="2021-10" db="EMBL/GenBank/DDBJ databases">
        <title>Collection of gut derived symbiotic bacterial strains cultured from healthy donors.</title>
        <authorList>
            <person name="Lin H."/>
            <person name="Littmann E."/>
            <person name="Kohout C."/>
            <person name="Pamer E.G."/>
        </authorList>
    </citation>
    <scope>NUCLEOTIDE SEQUENCE</scope>
    <source>
        <strain evidence="4">DFI.5.2</strain>
    </source>
</reference>